<organism evidence="3 4">
    <name type="scientific">Paraconexibacter antarcticus</name>
    <dbReference type="NCBI Taxonomy" id="2949664"/>
    <lineage>
        <taxon>Bacteria</taxon>
        <taxon>Bacillati</taxon>
        <taxon>Actinomycetota</taxon>
        <taxon>Thermoleophilia</taxon>
        <taxon>Solirubrobacterales</taxon>
        <taxon>Paraconexibacteraceae</taxon>
        <taxon>Paraconexibacter</taxon>
    </lineage>
</organism>
<name>A0ABY5DZ80_9ACTN</name>
<sequence>MGIVARDDVLALRLTLLCAHVAPDVPLLTTLFDRTSGRKLHDALPAVEIISPSALAARDLSAHCARAGARAVPWHRSRLQLVDGALRLLVGAGLGLGLALGLETAASMLALHEGFVDAVYLSARTVATVAAAPEAVHGPAWFKLFSAANMLASLALVAVFTAALVRRVSRPRLTTIWGPCAAPAYDHVLVVGLGQVGFRLGQALRAQGIPVLAVERDPTAPCVRLARKAGIPVAIARGDDRHTLQRLRIERCAVVVAATSDDLVNVSVGLAASDLAPDIAVVMRLGDGEIAAETESLLHLGAISDAHRIAAEALAAALKHLAVRTGPDTTEDDQ</sequence>
<dbReference type="Gene3D" id="3.40.50.720">
    <property type="entry name" value="NAD(P)-binding Rossmann-like Domain"/>
    <property type="match status" value="1"/>
</dbReference>
<dbReference type="PANTHER" id="PTHR43833">
    <property type="entry name" value="POTASSIUM CHANNEL PROTEIN 2-RELATED-RELATED"/>
    <property type="match status" value="1"/>
</dbReference>
<gene>
    <name evidence="3" type="ORF">NBH00_11720</name>
</gene>
<dbReference type="InterPro" id="IPR050721">
    <property type="entry name" value="Trk_Ktr_HKT_K-transport"/>
</dbReference>
<keyword evidence="4" id="KW-1185">Reference proteome</keyword>
<keyword evidence="1" id="KW-0472">Membrane</keyword>
<dbReference type="RefSeq" id="WP_254573505.1">
    <property type="nucleotide sequence ID" value="NZ_CP098502.1"/>
</dbReference>
<dbReference type="InterPro" id="IPR036291">
    <property type="entry name" value="NAD(P)-bd_dom_sf"/>
</dbReference>
<evidence type="ECO:0000256" key="1">
    <source>
        <dbReference type="SAM" id="Phobius"/>
    </source>
</evidence>
<keyword evidence="1" id="KW-1133">Transmembrane helix</keyword>
<accession>A0ABY5DZ80</accession>
<reference evidence="3 4" key="1">
    <citation type="submission" date="2022-06" db="EMBL/GenBank/DDBJ databases">
        <title>Paraconexibacter antarcticus.</title>
        <authorList>
            <person name="Kim C.S."/>
        </authorList>
    </citation>
    <scope>NUCLEOTIDE SEQUENCE [LARGE SCALE GENOMIC DNA]</scope>
    <source>
        <strain evidence="3 4">02-257</strain>
    </source>
</reference>
<evidence type="ECO:0000259" key="2">
    <source>
        <dbReference type="PROSITE" id="PS51201"/>
    </source>
</evidence>
<dbReference type="InterPro" id="IPR003148">
    <property type="entry name" value="RCK_N"/>
</dbReference>
<feature type="transmembrane region" description="Helical" evidence="1">
    <location>
        <begin position="144"/>
        <end position="165"/>
    </location>
</feature>
<keyword evidence="1" id="KW-0812">Transmembrane</keyword>
<dbReference type="SUPFAM" id="SSF51735">
    <property type="entry name" value="NAD(P)-binding Rossmann-fold domains"/>
    <property type="match status" value="1"/>
</dbReference>
<protein>
    <submittedName>
        <fullName evidence="3">NAD-binding protein</fullName>
    </submittedName>
</protein>
<evidence type="ECO:0000313" key="4">
    <source>
        <dbReference type="Proteomes" id="UP001056035"/>
    </source>
</evidence>
<feature type="domain" description="RCK N-terminal" evidence="2">
    <location>
        <begin position="185"/>
        <end position="314"/>
    </location>
</feature>
<evidence type="ECO:0000313" key="3">
    <source>
        <dbReference type="EMBL" id="UTI66850.1"/>
    </source>
</evidence>
<dbReference type="PROSITE" id="PS51201">
    <property type="entry name" value="RCK_N"/>
    <property type="match status" value="1"/>
</dbReference>
<feature type="transmembrane region" description="Helical" evidence="1">
    <location>
        <begin position="85"/>
        <end position="111"/>
    </location>
</feature>
<dbReference type="Proteomes" id="UP001056035">
    <property type="component" value="Chromosome"/>
</dbReference>
<proteinExistence type="predicted"/>
<dbReference type="EMBL" id="CP098502">
    <property type="protein sequence ID" value="UTI66850.1"/>
    <property type="molecule type" value="Genomic_DNA"/>
</dbReference>
<dbReference type="Pfam" id="PF02254">
    <property type="entry name" value="TrkA_N"/>
    <property type="match status" value="1"/>
</dbReference>
<dbReference type="PANTHER" id="PTHR43833:SF11">
    <property type="entry name" value="VOLTAGE-GATED POTASSIUM CHANNEL KCH"/>
    <property type="match status" value="1"/>
</dbReference>